<name>A0A8H6YHU4_9AGAR</name>
<dbReference type="Pfam" id="PF00704">
    <property type="entry name" value="Glyco_hydro_18"/>
    <property type="match status" value="1"/>
</dbReference>
<dbReference type="Gene3D" id="3.10.50.10">
    <property type="match status" value="1"/>
</dbReference>
<evidence type="ECO:0000313" key="2">
    <source>
        <dbReference type="EMBL" id="KAF7358822.1"/>
    </source>
</evidence>
<reference evidence="2" key="1">
    <citation type="submission" date="2020-05" db="EMBL/GenBank/DDBJ databases">
        <title>Mycena genomes resolve the evolution of fungal bioluminescence.</title>
        <authorList>
            <person name="Tsai I.J."/>
        </authorList>
    </citation>
    <scope>NUCLEOTIDE SEQUENCE</scope>
    <source>
        <strain evidence="2">160909Yilan</strain>
    </source>
</reference>
<dbReference type="AlphaFoldDB" id="A0A8H6YHU4"/>
<evidence type="ECO:0000259" key="1">
    <source>
        <dbReference type="Pfam" id="PF00704"/>
    </source>
</evidence>
<dbReference type="GO" id="GO:0005975">
    <property type="term" value="P:carbohydrate metabolic process"/>
    <property type="evidence" value="ECO:0007669"/>
    <property type="project" value="InterPro"/>
</dbReference>
<feature type="domain" description="GH18" evidence="1">
    <location>
        <begin position="23"/>
        <end position="155"/>
    </location>
</feature>
<dbReference type="Proteomes" id="UP000623467">
    <property type="component" value="Unassembled WGS sequence"/>
</dbReference>
<dbReference type="InterPro" id="IPR017853">
    <property type="entry name" value="GH"/>
</dbReference>
<evidence type="ECO:0000313" key="3">
    <source>
        <dbReference type="Proteomes" id="UP000623467"/>
    </source>
</evidence>
<dbReference type="SUPFAM" id="SSF51445">
    <property type="entry name" value="(Trans)glycosidases"/>
    <property type="match status" value="1"/>
</dbReference>
<accession>A0A8H6YHU4</accession>
<dbReference type="EMBL" id="JACAZH010000009">
    <property type="protein sequence ID" value="KAF7358822.1"/>
    <property type="molecule type" value="Genomic_DNA"/>
</dbReference>
<protein>
    <submittedName>
        <fullName evidence="2">Glycoside hydrolase family 18 protein</fullName>
    </submittedName>
</protein>
<keyword evidence="3" id="KW-1185">Reference proteome</keyword>
<dbReference type="GO" id="GO:0016787">
    <property type="term" value="F:hydrolase activity"/>
    <property type="evidence" value="ECO:0007669"/>
    <property type="project" value="UniProtKB-KW"/>
</dbReference>
<sequence>MSDVSGFAKILDKDRIDGFRFDSVESVVAQWIMMKANFPASQIVLGLTAYGHSFNVSGSQPVGSSDAPSDMGTEPCGNPYAISSVFTFERLVSEGFLDLNGNANYNYAIDECSGTPFVYDEDTHAMVSYDDAKSFALMGTDNGLAWFALWDATGDYNDTLLGLHSAMGITDCVNPRSKRDSAADSLL</sequence>
<dbReference type="OrthoDB" id="3022280at2759"/>
<dbReference type="InterPro" id="IPR029070">
    <property type="entry name" value="Chitinase_insertion_sf"/>
</dbReference>
<keyword evidence="2" id="KW-0378">Hydrolase</keyword>
<organism evidence="2 3">
    <name type="scientific">Mycena sanguinolenta</name>
    <dbReference type="NCBI Taxonomy" id="230812"/>
    <lineage>
        <taxon>Eukaryota</taxon>
        <taxon>Fungi</taxon>
        <taxon>Dikarya</taxon>
        <taxon>Basidiomycota</taxon>
        <taxon>Agaricomycotina</taxon>
        <taxon>Agaricomycetes</taxon>
        <taxon>Agaricomycetidae</taxon>
        <taxon>Agaricales</taxon>
        <taxon>Marasmiineae</taxon>
        <taxon>Mycenaceae</taxon>
        <taxon>Mycena</taxon>
    </lineage>
</organism>
<gene>
    <name evidence="2" type="ORF">MSAN_01221800</name>
</gene>
<proteinExistence type="predicted"/>
<comment type="caution">
    <text evidence="2">The sequence shown here is derived from an EMBL/GenBank/DDBJ whole genome shotgun (WGS) entry which is preliminary data.</text>
</comment>
<dbReference type="InterPro" id="IPR001223">
    <property type="entry name" value="Glyco_hydro18_cat"/>
</dbReference>